<evidence type="ECO:0000259" key="1">
    <source>
        <dbReference type="PROSITE" id="PS51186"/>
    </source>
</evidence>
<name>A0ABT8JJK3_9BACL</name>
<comment type="caution">
    <text evidence="2">The sequence shown here is derived from an EMBL/GenBank/DDBJ whole genome shotgun (WGS) entry which is preliminary data.</text>
</comment>
<evidence type="ECO:0000313" key="2">
    <source>
        <dbReference type="EMBL" id="MDN4605331.1"/>
    </source>
</evidence>
<evidence type="ECO:0000313" key="3">
    <source>
        <dbReference type="Proteomes" id="UP001174205"/>
    </source>
</evidence>
<accession>A0ABT8JJK3</accession>
<feature type="domain" description="N-acetyltransferase" evidence="1">
    <location>
        <begin position="2"/>
        <end position="95"/>
    </location>
</feature>
<dbReference type="SUPFAM" id="SSF55729">
    <property type="entry name" value="Acyl-CoA N-acyltransferases (Nat)"/>
    <property type="match status" value="1"/>
</dbReference>
<reference evidence="2" key="1">
    <citation type="submission" date="2023-03" db="EMBL/GenBank/DDBJ databases">
        <title>MT1 and MT2 Draft Genomes of Novel Species.</title>
        <authorList>
            <person name="Venkateswaran K."/>
        </authorList>
    </citation>
    <scope>NUCLEOTIDE SEQUENCE</scope>
    <source>
        <strain evidence="2">F6_3S_P_1C</strain>
    </source>
</reference>
<dbReference type="InterPro" id="IPR016181">
    <property type="entry name" value="Acyl_CoA_acyltransferase"/>
</dbReference>
<gene>
    <name evidence="2" type="ORF">P5G61_29170</name>
</gene>
<keyword evidence="3" id="KW-1185">Reference proteome</keyword>
<dbReference type="EMBL" id="JAROCD010000021">
    <property type="protein sequence ID" value="MDN4605331.1"/>
    <property type="molecule type" value="Genomic_DNA"/>
</dbReference>
<dbReference type="Gene3D" id="3.40.630.30">
    <property type="match status" value="1"/>
</dbReference>
<dbReference type="RefSeq" id="WP_301249735.1">
    <property type="nucleotide sequence ID" value="NZ_JAROCD010000021.1"/>
</dbReference>
<organism evidence="2 3">
    <name type="scientific">Paenibacillus vandeheii</name>
    <dbReference type="NCBI Taxonomy" id="3035917"/>
    <lineage>
        <taxon>Bacteria</taxon>
        <taxon>Bacillati</taxon>
        <taxon>Bacillota</taxon>
        <taxon>Bacilli</taxon>
        <taxon>Bacillales</taxon>
        <taxon>Paenibacillaceae</taxon>
        <taxon>Paenibacillus</taxon>
    </lineage>
</organism>
<dbReference type="Pfam" id="PF00583">
    <property type="entry name" value="Acetyltransf_1"/>
    <property type="match status" value="1"/>
</dbReference>
<sequence>MVILRQATEVDLGSILPIYNQGIEDRIATLETEIKDEAYMSEWFNKHQGRHSVLIAEQNDQVVGWASINSYNSRSAYDGVGDLSIYIHRDPRGKG</sequence>
<protein>
    <recommendedName>
        <fullName evidence="1">N-acetyltransferase domain-containing protein</fullName>
    </recommendedName>
</protein>
<proteinExistence type="predicted"/>
<dbReference type="PROSITE" id="PS51186">
    <property type="entry name" value="GNAT"/>
    <property type="match status" value="1"/>
</dbReference>
<dbReference type="InterPro" id="IPR000182">
    <property type="entry name" value="GNAT_dom"/>
</dbReference>
<dbReference type="Proteomes" id="UP001174205">
    <property type="component" value="Unassembled WGS sequence"/>
</dbReference>